<dbReference type="InterPro" id="IPR050927">
    <property type="entry name" value="TRPM"/>
</dbReference>
<keyword evidence="14" id="KW-1185">Reference proteome</keyword>
<sequence length="1567" mass="177018">MEAKTTSRPNPDTASSLLLQTILQKARERRAAQRGCQLGTCQSWIPNLFRKRVCTTFVEDSFSNGALCQCGSTRDTHPSGALGDNFSTAIVSHWDSTQHSCEQPTDAYGELEFAGAGKRHSYFLRLSSTTDPSKVFNIMREHWKLAHPNLVVSVFGGEKRSEVKTWVREVLRQGLVKAAQSTGAWIISGGLREGLGRCIGEAVRDYATATSSVTLSKVVLIGIAPWGLVKDHQQLVNSEGSFPAKYFVKNTARDSCSLDNSYKAFLLVDDGTIGRKGGEVGFRGRLEDFISRQRTDSASIDIPVLNMLISGEASMLEALDISLKNSMPWLVLAGSGGLANLVCDIVENVQSAPMTSTGGAEKEEGTHNMELRERLAEKIMKYFPSEQEMDKLVEKVLSVYQNKELISIYDAEQEGADDFDTVMLKVLVQASKKHITGVTNPYADELRLAVTWNRVDIAKSELFNGNIDWKYVDLKDSMTDVLMNNKPQFVRLFIDHGLNILSYLTYGQLEDLYNSISDNCQAGKLLQQVLNERKNEFSNDKKCRISLYEVSQLLENLLGEVCRPFYKSVLGVDANSTKRKAFKKACQVLQGECSYRKNLCKHPWLCLFIWAVLQNHSEMAIFCWEMCGEPVLTALGGCKLLRELSKQVIESEAKISIKEMAMKLENMAHDVFSMCYQTKESDSYKLLIRKSHMWGDATCLKMAMAADARIFFSHDGVQSLLSQIWWGDMERGTELWKLALTLIIPPLCYTNLIKFRNEENTEREKSLMAPPPSATDCHYGETVFSFNDIKQHSEAEQDDSNNIRRPTKGTPAYGKPKQPFLLSRWRQFWYAPVTSFIGNVLMYFLFLFLYAYVLLVDFKPPPPDGPAPSEYVLYFWVFTIVCEEVRETFIVGSKTFGQRLMLYAQDMWNKVDVLAISLFIAGLCCRMFSWSYNMGRGILCMDYMVFTLRLIHIFAIHRQLGPKIIILGKMIKDAFFFLFFLAVWLSAYGVANQALLYTYDPSPNRAFRRVLYRPYLHIFGQIPVEEIDTGKYWDRDCTDNLTLINEGKEPCRDTSHNWLVVILLVIFLLVTNILLVNLLIATFSYTFSKVQERSDAYWKFQRYNLIVEYHSRPNLAPPFIILSHINLFIKRNFRKVPSTKIHHFAIQLKGREANKLVKWENLQKENFLAVESKKQRETDSERLKRTSAKVDGVLKQVGEIRDVDRRLRALEAEMEFCTSSLQWIMEALSQSSTAKGTKAHPTRKALLCTGAIRDSAQAEEKLQSEEAEELGGLESTGGEKEEVADDEEGGNAADDAGGDGEAEGAPEASTEAELTEDEEEVAEVEGADEEEDDETEVIEDEQEAAEEDDENGVDEQEAADDDEQEAAEEDDENGGVEDEQEEAEEDENGGEEDEQEEAEEDEEEEEADEEENTDEVVAEEAEEEQIEVDVEELEEDEKSETADEEETATEEEEDEEEEAPGEEEADEETVAADEDIEEAGDEETVFEDDAEDTAEEENVESEEVVSMEDEEYRSGSFCGLCSVCEHCGTCDKCPCEEGDMSTHCHHCEDGEDVTLNTFGVLHSANFW</sequence>
<organism evidence="13 14">
    <name type="scientific">Anabarilius grahami</name>
    <name type="common">Kanglang fish</name>
    <name type="synonym">Barilius grahami</name>
    <dbReference type="NCBI Taxonomy" id="495550"/>
    <lineage>
        <taxon>Eukaryota</taxon>
        <taxon>Metazoa</taxon>
        <taxon>Chordata</taxon>
        <taxon>Craniata</taxon>
        <taxon>Vertebrata</taxon>
        <taxon>Euteleostomi</taxon>
        <taxon>Actinopterygii</taxon>
        <taxon>Neopterygii</taxon>
        <taxon>Teleostei</taxon>
        <taxon>Ostariophysi</taxon>
        <taxon>Cypriniformes</taxon>
        <taxon>Xenocyprididae</taxon>
        <taxon>Xenocypridinae</taxon>
        <taxon>Xenocypridinae incertae sedis</taxon>
        <taxon>Anabarilius</taxon>
    </lineage>
</organism>
<feature type="transmembrane region" description="Helical" evidence="9">
    <location>
        <begin position="1058"/>
        <end position="1083"/>
    </location>
</feature>
<dbReference type="PANTHER" id="PTHR13800">
    <property type="entry name" value="TRANSIENT RECEPTOR POTENTIAL CATION CHANNEL, SUBFAMILY M, MEMBER 6"/>
    <property type="match status" value="1"/>
</dbReference>
<dbReference type="GO" id="GO:0005886">
    <property type="term" value="C:plasma membrane"/>
    <property type="evidence" value="ECO:0007669"/>
    <property type="project" value="TreeGrafter"/>
</dbReference>
<dbReference type="InterPro" id="IPR041491">
    <property type="entry name" value="TRPM_SLOG"/>
</dbReference>
<evidence type="ECO:0000256" key="2">
    <source>
        <dbReference type="ARBA" id="ARBA00022448"/>
    </source>
</evidence>
<comment type="subcellular location">
    <subcellularLocation>
        <location evidence="1">Membrane</location>
        <topology evidence="1">Multi-pass membrane protein</topology>
    </subcellularLocation>
</comment>
<evidence type="ECO:0000256" key="1">
    <source>
        <dbReference type="ARBA" id="ARBA00004141"/>
    </source>
</evidence>
<evidence type="ECO:0000256" key="6">
    <source>
        <dbReference type="ARBA" id="ARBA00023136"/>
    </source>
</evidence>
<dbReference type="Pfam" id="PF00520">
    <property type="entry name" value="Ion_trans"/>
    <property type="match status" value="1"/>
</dbReference>
<evidence type="ECO:0000259" key="10">
    <source>
        <dbReference type="Pfam" id="PF00520"/>
    </source>
</evidence>
<evidence type="ECO:0000256" key="9">
    <source>
        <dbReference type="SAM" id="Phobius"/>
    </source>
</evidence>
<feature type="transmembrane region" description="Helical" evidence="9">
    <location>
        <begin position="975"/>
        <end position="999"/>
    </location>
</feature>
<evidence type="ECO:0000256" key="4">
    <source>
        <dbReference type="ARBA" id="ARBA00022989"/>
    </source>
</evidence>
<evidence type="ECO:0000256" key="7">
    <source>
        <dbReference type="ARBA" id="ARBA00023303"/>
    </source>
</evidence>
<keyword evidence="3 9" id="KW-0812">Transmembrane</keyword>
<dbReference type="OrthoDB" id="310870at2759"/>
<evidence type="ECO:0000256" key="3">
    <source>
        <dbReference type="ARBA" id="ARBA00022692"/>
    </source>
</evidence>
<dbReference type="Proteomes" id="UP000281406">
    <property type="component" value="Unassembled WGS sequence"/>
</dbReference>
<dbReference type="InterPro" id="IPR005821">
    <property type="entry name" value="Ion_trans_dom"/>
</dbReference>
<keyword evidence="13" id="KW-0675">Receptor</keyword>
<dbReference type="Pfam" id="PF18139">
    <property type="entry name" value="LSDAT_euk"/>
    <property type="match status" value="1"/>
</dbReference>
<dbReference type="InterPro" id="IPR057366">
    <property type="entry name" value="TRPM-like"/>
</dbReference>
<feature type="domain" description="TRPM-like" evidence="12">
    <location>
        <begin position="461"/>
        <end position="714"/>
    </location>
</feature>
<feature type="region of interest" description="Disordered" evidence="8">
    <location>
        <begin position="1257"/>
        <end position="1508"/>
    </location>
</feature>
<evidence type="ECO:0000313" key="13">
    <source>
        <dbReference type="EMBL" id="ROL48626.1"/>
    </source>
</evidence>
<proteinExistence type="predicted"/>
<feature type="region of interest" description="Disordered" evidence="8">
    <location>
        <begin position="794"/>
        <end position="815"/>
    </location>
</feature>
<evidence type="ECO:0000313" key="14">
    <source>
        <dbReference type="Proteomes" id="UP000281406"/>
    </source>
</evidence>
<accession>A0A3N0YQZ4</accession>
<evidence type="ECO:0000259" key="11">
    <source>
        <dbReference type="Pfam" id="PF18139"/>
    </source>
</evidence>
<dbReference type="Pfam" id="PF25508">
    <property type="entry name" value="TRPM2"/>
    <property type="match status" value="1"/>
</dbReference>
<keyword evidence="4 9" id="KW-1133">Transmembrane helix</keyword>
<evidence type="ECO:0000259" key="12">
    <source>
        <dbReference type="Pfam" id="PF25508"/>
    </source>
</evidence>
<feature type="domain" description="TRPM SLOG" evidence="11">
    <location>
        <begin position="122"/>
        <end position="396"/>
    </location>
</feature>
<feature type="compositionally biased region" description="Acidic residues" evidence="8">
    <location>
        <begin position="1313"/>
        <end position="1508"/>
    </location>
</feature>
<evidence type="ECO:0000256" key="8">
    <source>
        <dbReference type="SAM" id="MobiDB-lite"/>
    </source>
</evidence>
<keyword evidence="2" id="KW-0813">Transport</keyword>
<name>A0A3N0YQZ4_ANAGA</name>
<evidence type="ECO:0000256" key="5">
    <source>
        <dbReference type="ARBA" id="ARBA00023065"/>
    </source>
</evidence>
<feature type="transmembrane region" description="Helical" evidence="9">
    <location>
        <begin position="913"/>
        <end position="930"/>
    </location>
</feature>
<protein>
    <submittedName>
        <fullName evidence="13">Transient receptor potential cation channel subfamily M member 4</fullName>
    </submittedName>
</protein>
<feature type="transmembrane region" description="Helical" evidence="9">
    <location>
        <begin position="936"/>
        <end position="955"/>
    </location>
</feature>
<keyword evidence="7" id="KW-0407">Ion channel</keyword>
<dbReference type="GO" id="GO:0005227">
    <property type="term" value="F:calcium-activated cation channel activity"/>
    <property type="evidence" value="ECO:0007669"/>
    <property type="project" value="TreeGrafter"/>
</dbReference>
<dbReference type="PANTHER" id="PTHR13800:SF47">
    <property type="entry name" value="TRANSIENT RECEPTOR POTENTIAL CATION CHANNEL SUBFAMILY M MEMBER 4 ISOFORM X1-RELATED"/>
    <property type="match status" value="1"/>
</dbReference>
<feature type="domain" description="Ion transport" evidence="10">
    <location>
        <begin position="843"/>
        <end position="1094"/>
    </location>
</feature>
<keyword evidence="5" id="KW-0406">Ion transport</keyword>
<comment type="caution">
    <text evidence="13">The sequence shown here is derived from an EMBL/GenBank/DDBJ whole genome shotgun (WGS) entry which is preliminary data.</text>
</comment>
<dbReference type="GO" id="GO:0099604">
    <property type="term" value="F:ligand-gated calcium channel activity"/>
    <property type="evidence" value="ECO:0007669"/>
    <property type="project" value="TreeGrafter"/>
</dbReference>
<dbReference type="EMBL" id="RJVU01028973">
    <property type="protein sequence ID" value="ROL48626.1"/>
    <property type="molecule type" value="Genomic_DNA"/>
</dbReference>
<reference evidence="13 14" key="1">
    <citation type="submission" date="2018-10" db="EMBL/GenBank/DDBJ databases">
        <title>Genome assembly for a Yunnan-Guizhou Plateau 3E fish, Anabarilius grahami (Regan), and its evolutionary and genetic applications.</title>
        <authorList>
            <person name="Jiang W."/>
        </authorList>
    </citation>
    <scope>NUCLEOTIDE SEQUENCE [LARGE SCALE GENOMIC DNA]</scope>
    <source>
        <strain evidence="13">AG-KIZ</strain>
        <tissue evidence="13">Muscle</tissue>
    </source>
</reference>
<keyword evidence="6 9" id="KW-0472">Membrane</keyword>
<feature type="transmembrane region" description="Helical" evidence="9">
    <location>
        <begin position="828"/>
        <end position="853"/>
    </location>
</feature>
<gene>
    <name evidence="13" type="ORF">DPX16_7562</name>
</gene>